<keyword evidence="2" id="KW-1185">Reference proteome</keyword>
<dbReference type="Proteomes" id="UP000036681">
    <property type="component" value="Unplaced"/>
</dbReference>
<accession>A0A0M3IE18</accession>
<feature type="region of interest" description="Disordered" evidence="1">
    <location>
        <begin position="1"/>
        <end position="20"/>
    </location>
</feature>
<organism evidence="2 3">
    <name type="scientific">Ascaris lumbricoides</name>
    <name type="common">Giant roundworm</name>
    <dbReference type="NCBI Taxonomy" id="6252"/>
    <lineage>
        <taxon>Eukaryota</taxon>
        <taxon>Metazoa</taxon>
        <taxon>Ecdysozoa</taxon>
        <taxon>Nematoda</taxon>
        <taxon>Chromadorea</taxon>
        <taxon>Rhabditida</taxon>
        <taxon>Spirurina</taxon>
        <taxon>Ascaridomorpha</taxon>
        <taxon>Ascaridoidea</taxon>
        <taxon>Ascarididae</taxon>
        <taxon>Ascaris</taxon>
    </lineage>
</organism>
<reference evidence="3" key="1">
    <citation type="submission" date="2017-02" db="UniProtKB">
        <authorList>
            <consortium name="WormBaseParasite"/>
        </authorList>
    </citation>
    <scope>IDENTIFICATION</scope>
</reference>
<name>A0A0M3IE18_ASCLU</name>
<evidence type="ECO:0000313" key="3">
    <source>
        <dbReference type="WBParaSite" id="ALUE_0001630901-mRNA-1"/>
    </source>
</evidence>
<evidence type="ECO:0000313" key="2">
    <source>
        <dbReference type="Proteomes" id="UP000036681"/>
    </source>
</evidence>
<proteinExistence type="predicted"/>
<protein>
    <submittedName>
        <fullName evidence="3">Uncharacterized protein</fullName>
    </submittedName>
</protein>
<sequence>MRVVPETGADGRNIERIQPGHAPSAGKVMALFGKLEGVPSVPKKHGNWVYSENAKTPTPLPYWNDGVFPLLFPMLLPYHENFYRCGIPVCETEFLRSKKVEDN</sequence>
<dbReference type="WBParaSite" id="ALUE_0001630901-mRNA-1">
    <property type="protein sequence ID" value="ALUE_0001630901-mRNA-1"/>
    <property type="gene ID" value="ALUE_0001630901"/>
</dbReference>
<evidence type="ECO:0000256" key="1">
    <source>
        <dbReference type="SAM" id="MobiDB-lite"/>
    </source>
</evidence>
<dbReference type="AlphaFoldDB" id="A0A0M3IE18"/>